<keyword evidence="2" id="KW-1185">Reference proteome</keyword>
<dbReference type="EMBL" id="FNZR01000004">
    <property type="protein sequence ID" value="SEL24573.1"/>
    <property type="molecule type" value="Genomic_DNA"/>
</dbReference>
<evidence type="ECO:0008006" key="3">
    <source>
        <dbReference type="Google" id="ProtNLM"/>
    </source>
</evidence>
<dbReference type="STRING" id="332977.SAMN05421740_10438"/>
<gene>
    <name evidence="1" type="ORF">SAMN05421740_10438</name>
</gene>
<dbReference type="Proteomes" id="UP000198916">
    <property type="component" value="Unassembled WGS sequence"/>
</dbReference>
<name>A0A1H7NM04_9SPHI</name>
<reference evidence="2" key="1">
    <citation type="submission" date="2016-10" db="EMBL/GenBank/DDBJ databases">
        <authorList>
            <person name="Varghese N."/>
            <person name="Submissions S."/>
        </authorList>
    </citation>
    <scope>NUCLEOTIDE SEQUENCE [LARGE SCALE GENOMIC DNA]</scope>
    <source>
        <strain evidence="2">Jip14</strain>
    </source>
</reference>
<organism evidence="1 2">
    <name type="scientific">Parapedobacter koreensis</name>
    <dbReference type="NCBI Taxonomy" id="332977"/>
    <lineage>
        <taxon>Bacteria</taxon>
        <taxon>Pseudomonadati</taxon>
        <taxon>Bacteroidota</taxon>
        <taxon>Sphingobacteriia</taxon>
        <taxon>Sphingobacteriales</taxon>
        <taxon>Sphingobacteriaceae</taxon>
        <taxon>Parapedobacter</taxon>
    </lineage>
</organism>
<dbReference type="AlphaFoldDB" id="A0A1H7NM04"/>
<sequence length="257" mass="29283">MYHKYLKQPLVYLLISFPYWVSGQNNNAWTLGLSATSKQISEANISSRIFDAYGVGFSLTKQLKSEYFTQQFGLYANLNLAKTAIEQSYRSYIAQINLEYAYLKDLKLSSPSVAIGPFAMIDYRNATYRNFDNTHIYWANFAGIGIKSKMEIPLNAIWSIQGSLKLPLIGVGFRPSANRLYSFDDTSVSGILKSNHTNARFSAINNYINPAFVIGLRSNEKGFLHNISYQFDYLQYDHPKANRYRDLTHSLAITINL</sequence>
<accession>A0A1H7NM04</accession>
<dbReference type="RefSeq" id="WP_090605521.1">
    <property type="nucleotide sequence ID" value="NZ_FNZR01000004.1"/>
</dbReference>
<evidence type="ECO:0000313" key="2">
    <source>
        <dbReference type="Proteomes" id="UP000198916"/>
    </source>
</evidence>
<evidence type="ECO:0000313" key="1">
    <source>
        <dbReference type="EMBL" id="SEL24573.1"/>
    </source>
</evidence>
<proteinExistence type="predicted"/>
<protein>
    <recommendedName>
        <fullName evidence="3">Outer membrane protein beta-barrel domain-containing protein</fullName>
    </recommendedName>
</protein>